<keyword evidence="2" id="KW-1185">Reference proteome</keyword>
<dbReference type="EMBL" id="LFJN01000005">
    <property type="protein sequence ID" value="KPI43595.1"/>
    <property type="molecule type" value="Genomic_DNA"/>
</dbReference>
<name>A0A0N1HES7_9EURO</name>
<evidence type="ECO:0000313" key="2">
    <source>
        <dbReference type="Proteomes" id="UP000038010"/>
    </source>
</evidence>
<dbReference type="RefSeq" id="XP_018003558.1">
    <property type="nucleotide sequence ID" value="XM_018147262.1"/>
</dbReference>
<accession>A0A0N1HES7</accession>
<comment type="caution">
    <text evidence="1">The sequence shown here is derived from an EMBL/GenBank/DDBJ whole genome shotgun (WGS) entry which is preliminary data.</text>
</comment>
<proteinExistence type="predicted"/>
<dbReference type="AlphaFoldDB" id="A0A0N1HES7"/>
<gene>
    <name evidence="1" type="ORF">AB675_6934</name>
</gene>
<sequence>MAAYLSLLGVPSASAPKNTRTTSRFQLHCSNSTSLELNHPTIINRKDGLFRLLPLAELLPSEENSGKQTKNPSDSWSNIITTKISASDTINYEISASGTIACKIFAAQLTNTLKLRRVIRNAVEPELERLYSGDVVYAESTYTEPPCVDTELSYTDTELQHADAELQCADTDFISRSAWSGGTTNTQQQDFSVAAGIAACQRLHLQG</sequence>
<organism evidence="1 2">
    <name type="scientific">Cyphellophora attinorum</name>
    <dbReference type="NCBI Taxonomy" id="1664694"/>
    <lineage>
        <taxon>Eukaryota</taxon>
        <taxon>Fungi</taxon>
        <taxon>Dikarya</taxon>
        <taxon>Ascomycota</taxon>
        <taxon>Pezizomycotina</taxon>
        <taxon>Eurotiomycetes</taxon>
        <taxon>Chaetothyriomycetidae</taxon>
        <taxon>Chaetothyriales</taxon>
        <taxon>Cyphellophoraceae</taxon>
        <taxon>Cyphellophora</taxon>
    </lineage>
</organism>
<dbReference type="Proteomes" id="UP000038010">
    <property type="component" value="Unassembled WGS sequence"/>
</dbReference>
<evidence type="ECO:0000313" key="1">
    <source>
        <dbReference type="EMBL" id="KPI43595.1"/>
    </source>
</evidence>
<protein>
    <submittedName>
        <fullName evidence="1">Uncharacterized protein</fullName>
    </submittedName>
</protein>
<reference evidence="1 2" key="1">
    <citation type="submission" date="2015-06" db="EMBL/GenBank/DDBJ databases">
        <title>Draft genome of the ant-associated black yeast Phialophora attae CBS 131958.</title>
        <authorList>
            <person name="Moreno L.F."/>
            <person name="Stielow B.J."/>
            <person name="de Hoog S."/>
            <person name="Vicente V.A."/>
            <person name="Weiss V.A."/>
            <person name="de Vries M."/>
            <person name="Cruz L.M."/>
            <person name="Souza E.M."/>
        </authorList>
    </citation>
    <scope>NUCLEOTIDE SEQUENCE [LARGE SCALE GENOMIC DNA]</scope>
    <source>
        <strain evidence="1 2">CBS 131958</strain>
    </source>
</reference>
<dbReference type="VEuPathDB" id="FungiDB:AB675_6934"/>
<dbReference type="GeneID" id="28739141"/>